<organism evidence="1 2">
    <name type="scientific">Schistosoma mattheei</name>
    <dbReference type="NCBI Taxonomy" id="31246"/>
    <lineage>
        <taxon>Eukaryota</taxon>
        <taxon>Metazoa</taxon>
        <taxon>Spiralia</taxon>
        <taxon>Lophotrochozoa</taxon>
        <taxon>Platyhelminthes</taxon>
        <taxon>Trematoda</taxon>
        <taxon>Digenea</taxon>
        <taxon>Strigeidida</taxon>
        <taxon>Schistosomatoidea</taxon>
        <taxon>Schistosomatidae</taxon>
        <taxon>Schistosoma</taxon>
    </lineage>
</organism>
<reference evidence="1 2" key="1">
    <citation type="submission" date="2018-11" db="EMBL/GenBank/DDBJ databases">
        <authorList>
            <consortium name="Pathogen Informatics"/>
        </authorList>
    </citation>
    <scope>NUCLEOTIDE SEQUENCE [LARGE SCALE GENOMIC DNA]</scope>
    <source>
        <strain>Denwood</strain>
        <strain evidence="2">Zambia</strain>
    </source>
</reference>
<dbReference type="EMBL" id="UZAL01000377">
    <property type="protein sequence ID" value="VDO70276.1"/>
    <property type="molecule type" value="Genomic_DNA"/>
</dbReference>
<gene>
    <name evidence="1" type="ORF">SMTD_LOCUS439</name>
</gene>
<evidence type="ECO:0000313" key="1">
    <source>
        <dbReference type="EMBL" id="VDO70276.1"/>
    </source>
</evidence>
<dbReference type="AlphaFoldDB" id="A0A183NEA3"/>
<keyword evidence="2" id="KW-1185">Reference proteome</keyword>
<name>A0A183NEA3_9TREM</name>
<protein>
    <submittedName>
        <fullName evidence="1">Uncharacterized protein</fullName>
    </submittedName>
</protein>
<accession>A0A183NEA3</accession>
<proteinExistence type="predicted"/>
<dbReference type="STRING" id="31246.A0A183NEA3"/>
<evidence type="ECO:0000313" key="2">
    <source>
        <dbReference type="Proteomes" id="UP000269396"/>
    </source>
</evidence>
<dbReference type="Proteomes" id="UP000269396">
    <property type="component" value="Unassembled WGS sequence"/>
</dbReference>
<sequence length="173" mass="20231">MAYISLYVCYSFVGGLWHMELSNNFLVIPRGPSINQYYSSTQLCFNIQLFGVHLSECLFPSQTITTTKKTNELRKQNIKLESFEVSLTKVLNFFDLKLCNDLFSFTTHFTLVIIILFKTILSISHMNFDDMTVRPRVREIMFLSDKDTLVYKTFSNLLILMFSLYCRFCSSQL</sequence>